<dbReference type="PROSITE" id="PS51007">
    <property type="entry name" value="CYTC"/>
    <property type="match status" value="2"/>
</dbReference>
<keyword evidence="6" id="KW-0732">Signal</keyword>
<keyword evidence="10 12" id="KW-0472">Membrane</keyword>
<sequence length="391" mass="43463">MGAIFSTNITPSIRYGIGAWSEAEFRQALTEGRRRDGALLWPAMPYSAYSGMSESDLHALWIYFRYGVAPIEHSAPETRLDFPFNWRGVMWIWNQRYLKVPVPIAPVVTPEQKRGYYLVEVLGHCSACHSPRDALQGEVSDHRFSGASVAGWHAPNITADPISGIGDWRDDELMNYLRHGHAPGKGSASGGMAEAVSYSLRWLNDDDLRAMVSYLRLIPAQHDARDRQAAWRYAGNADAPLSASSRAGETLWRSACAICHRDDGAGSMEGRFPTLRHNTTSGANRPDNLVMTILEGTRRQNGQAESVMPAFGHKLNDQQIADLTNYVRTRFGQGDQAQPVSAAFVAQQREGGEKPLLLRALPWLTGGIVVLVILITGGWLWRRTQRARDHQ</sequence>
<dbReference type="GO" id="GO:0009055">
    <property type="term" value="F:electron transfer activity"/>
    <property type="evidence" value="ECO:0007669"/>
    <property type="project" value="InterPro"/>
</dbReference>
<keyword evidence="5 11" id="KW-0479">Metal-binding</keyword>
<dbReference type="PANTHER" id="PTHR35008:SF8">
    <property type="entry name" value="ALCOHOL DEHYDROGENASE CYTOCHROME C SUBUNIT"/>
    <property type="match status" value="1"/>
</dbReference>
<keyword evidence="12" id="KW-1133">Transmembrane helix</keyword>
<dbReference type="GO" id="GO:0005506">
    <property type="term" value="F:iron ion binding"/>
    <property type="evidence" value="ECO:0007669"/>
    <property type="project" value="InterPro"/>
</dbReference>
<evidence type="ECO:0000256" key="5">
    <source>
        <dbReference type="ARBA" id="ARBA00022723"/>
    </source>
</evidence>
<dbReference type="EMBL" id="CP040428">
    <property type="protein sequence ID" value="QCT22690.1"/>
    <property type="molecule type" value="Genomic_DNA"/>
</dbReference>
<keyword evidence="7" id="KW-0677">Repeat</keyword>
<comment type="subcellular location">
    <subcellularLocation>
        <location evidence="1">Cell membrane</location>
    </subcellularLocation>
</comment>
<dbReference type="PRINTS" id="PR00605">
    <property type="entry name" value="CYTCHROMECIC"/>
</dbReference>
<keyword evidence="8" id="KW-0249">Electron transport</keyword>
<feature type="transmembrane region" description="Helical" evidence="12">
    <location>
        <begin position="360"/>
        <end position="381"/>
    </location>
</feature>
<keyword evidence="15" id="KW-1185">Reference proteome</keyword>
<dbReference type="InterPro" id="IPR051459">
    <property type="entry name" value="Cytochrome_c-type_DH"/>
</dbReference>
<dbReference type="SUPFAM" id="SSF46626">
    <property type="entry name" value="Cytochrome c"/>
    <property type="match status" value="3"/>
</dbReference>
<evidence type="ECO:0000256" key="2">
    <source>
        <dbReference type="ARBA" id="ARBA00022448"/>
    </source>
</evidence>
<feature type="domain" description="Cytochrome c" evidence="13">
    <location>
        <begin position="243"/>
        <end position="331"/>
    </location>
</feature>
<dbReference type="GO" id="GO:0016614">
    <property type="term" value="F:oxidoreductase activity, acting on CH-OH group of donors"/>
    <property type="evidence" value="ECO:0007669"/>
    <property type="project" value="InterPro"/>
</dbReference>
<dbReference type="InterPro" id="IPR008168">
    <property type="entry name" value="Cyt_C_IC"/>
</dbReference>
<dbReference type="AlphaFoldDB" id="A0A4P8YP80"/>
<evidence type="ECO:0000256" key="11">
    <source>
        <dbReference type="PROSITE-ProRule" id="PRU00433"/>
    </source>
</evidence>
<protein>
    <submittedName>
        <fullName evidence="14">C-type cytochrome</fullName>
    </submittedName>
</protein>
<dbReference type="PANTHER" id="PTHR35008">
    <property type="entry name" value="BLL4482 PROTEIN-RELATED"/>
    <property type="match status" value="1"/>
</dbReference>
<evidence type="ECO:0000256" key="12">
    <source>
        <dbReference type="SAM" id="Phobius"/>
    </source>
</evidence>
<keyword evidence="4 11" id="KW-0349">Heme</keyword>
<evidence type="ECO:0000256" key="3">
    <source>
        <dbReference type="ARBA" id="ARBA00022475"/>
    </source>
</evidence>
<dbReference type="Gene3D" id="1.10.760.10">
    <property type="entry name" value="Cytochrome c-like domain"/>
    <property type="match status" value="1"/>
</dbReference>
<dbReference type="GO" id="GO:0020037">
    <property type="term" value="F:heme binding"/>
    <property type="evidence" value="ECO:0007669"/>
    <property type="project" value="InterPro"/>
</dbReference>
<evidence type="ECO:0000256" key="8">
    <source>
        <dbReference type="ARBA" id="ARBA00022982"/>
    </source>
</evidence>
<dbReference type="Pfam" id="PF00034">
    <property type="entry name" value="Cytochrom_C"/>
    <property type="match status" value="2"/>
</dbReference>
<dbReference type="InterPro" id="IPR009056">
    <property type="entry name" value="Cyt_c-like_dom"/>
</dbReference>
<organism evidence="14 15">
    <name type="scientific">Jejubacter calystegiae</name>
    <dbReference type="NCBI Taxonomy" id="2579935"/>
    <lineage>
        <taxon>Bacteria</taxon>
        <taxon>Pseudomonadati</taxon>
        <taxon>Pseudomonadota</taxon>
        <taxon>Gammaproteobacteria</taxon>
        <taxon>Enterobacterales</taxon>
        <taxon>Enterobacteriaceae</taxon>
        <taxon>Jejubacter</taxon>
    </lineage>
</organism>
<evidence type="ECO:0000256" key="6">
    <source>
        <dbReference type="ARBA" id="ARBA00022729"/>
    </source>
</evidence>
<evidence type="ECO:0000259" key="13">
    <source>
        <dbReference type="PROSITE" id="PS51007"/>
    </source>
</evidence>
<evidence type="ECO:0000313" key="14">
    <source>
        <dbReference type="EMBL" id="QCT22690.1"/>
    </source>
</evidence>
<dbReference type="InterPro" id="IPR014353">
    <property type="entry name" value="Membr-bd_ADH_cyt_c"/>
</dbReference>
<gene>
    <name evidence="14" type="ORF">FEM41_13355</name>
</gene>
<keyword evidence="12" id="KW-0812">Transmembrane</keyword>
<reference evidence="14 15" key="1">
    <citation type="submission" date="2019-05" db="EMBL/GenBank/DDBJ databases">
        <title>Complete genome sequence of Izhakiella calystegiae KSNA2, an endophyte isolated from beach morning glory (Calystegia soldanella).</title>
        <authorList>
            <person name="Jiang L."/>
            <person name="Jeong J.C."/>
            <person name="Kim C.Y."/>
            <person name="Kim D.H."/>
            <person name="Kim S.W."/>
            <person name="Lee j."/>
        </authorList>
    </citation>
    <scope>NUCLEOTIDE SEQUENCE [LARGE SCALE GENOMIC DNA]</scope>
    <source>
        <strain evidence="14 15">KSNA2</strain>
    </source>
</reference>
<accession>A0A4P8YP80</accession>
<dbReference type="OrthoDB" id="9811281at2"/>
<evidence type="ECO:0000313" key="15">
    <source>
        <dbReference type="Proteomes" id="UP000302163"/>
    </source>
</evidence>
<evidence type="ECO:0000256" key="7">
    <source>
        <dbReference type="ARBA" id="ARBA00022737"/>
    </source>
</evidence>
<name>A0A4P8YP80_9ENTR</name>
<dbReference type="InterPro" id="IPR036909">
    <property type="entry name" value="Cyt_c-like_dom_sf"/>
</dbReference>
<feature type="domain" description="Cytochrome c" evidence="13">
    <location>
        <begin position="110"/>
        <end position="219"/>
    </location>
</feature>
<evidence type="ECO:0000256" key="10">
    <source>
        <dbReference type="ARBA" id="ARBA00023136"/>
    </source>
</evidence>
<keyword evidence="3" id="KW-1003">Cell membrane</keyword>
<evidence type="ECO:0000256" key="1">
    <source>
        <dbReference type="ARBA" id="ARBA00004236"/>
    </source>
</evidence>
<evidence type="ECO:0000256" key="9">
    <source>
        <dbReference type="ARBA" id="ARBA00023004"/>
    </source>
</evidence>
<evidence type="ECO:0000256" key="4">
    <source>
        <dbReference type="ARBA" id="ARBA00022617"/>
    </source>
</evidence>
<dbReference type="PIRSF" id="PIRSF000018">
    <property type="entry name" value="Mb_ADH_cyt_c"/>
    <property type="match status" value="1"/>
</dbReference>
<dbReference type="Proteomes" id="UP000302163">
    <property type="component" value="Chromosome"/>
</dbReference>
<keyword evidence="2" id="KW-0813">Transport</keyword>
<dbReference type="GO" id="GO:0005886">
    <property type="term" value="C:plasma membrane"/>
    <property type="evidence" value="ECO:0007669"/>
    <property type="project" value="UniProtKB-SubCell"/>
</dbReference>
<proteinExistence type="predicted"/>
<keyword evidence="9 11" id="KW-0408">Iron</keyword>
<dbReference type="KEGG" id="izh:FEM41_13355"/>